<organism evidence="3 4">
    <name type="scientific">Rhynocoris fuscipes</name>
    <dbReference type="NCBI Taxonomy" id="488301"/>
    <lineage>
        <taxon>Eukaryota</taxon>
        <taxon>Metazoa</taxon>
        <taxon>Ecdysozoa</taxon>
        <taxon>Arthropoda</taxon>
        <taxon>Hexapoda</taxon>
        <taxon>Insecta</taxon>
        <taxon>Pterygota</taxon>
        <taxon>Neoptera</taxon>
        <taxon>Paraneoptera</taxon>
        <taxon>Hemiptera</taxon>
        <taxon>Heteroptera</taxon>
        <taxon>Panheteroptera</taxon>
        <taxon>Cimicomorpha</taxon>
        <taxon>Reduviidae</taxon>
        <taxon>Harpactorinae</taxon>
        <taxon>Harpactorini</taxon>
        <taxon>Rhynocoris</taxon>
    </lineage>
</organism>
<protein>
    <submittedName>
        <fullName evidence="3">Uncharacterized protein</fullName>
    </submittedName>
</protein>
<reference evidence="3 4" key="1">
    <citation type="submission" date="2022-12" db="EMBL/GenBank/DDBJ databases">
        <title>Chromosome-level genome assembly of true bugs.</title>
        <authorList>
            <person name="Ma L."/>
            <person name="Li H."/>
        </authorList>
    </citation>
    <scope>NUCLEOTIDE SEQUENCE [LARGE SCALE GENOMIC DNA]</scope>
    <source>
        <strain evidence="3">Lab_2022b</strain>
    </source>
</reference>
<evidence type="ECO:0000313" key="3">
    <source>
        <dbReference type="EMBL" id="KAK9499886.1"/>
    </source>
</evidence>
<name>A0AAW1CN87_9HEMI</name>
<keyword evidence="2" id="KW-0732">Signal</keyword>
<feature type="signal peptide" evidence="2">
    <location>
        <begin position="1"/>
        <end position="20"/>
    </location>
</feature>
<accession>A0AAW1CN87</accession>
<feature type="chain" id="PRO_5043486241" evidence="2">
    <location>
        <begin position="21"/>
        <end position="349"/>
    </location>
</feature>
<proteinExistence type="predicted"/>
<keyword evidence="1" id="KW-0175">Coiled coil</keyword>
<evidence type="ECO:0000313" key="4">
    <source>
        <dbReference type="Proteomes" id="UP001461498"/>
    </source>
</evidence>
<evidence type="ECO:0000256" key="1">
    <source>
        <dbReference type="SAM" id="Coils"/>
    </source>
</evidence>
<dbReference type="AlphaFoldDB" id="A0AAW1CN87"/>
<keyword evidence="4" id="KW-1185">Reference proteome</keyword>
<feature type="coiled-coil region" evidence="1">
    <location>
        <begin position="59"/>
        <end position="146"/>
    </location>
</feature>
<dbReference type="EMBL" id="JAPXFL010000011">
    <property type="protein sequence ID" value="KAK9499886.1"/>
    <property type="molecule type" value="Genomic_DNA"/>
</dbReference>
<sequence>MMSKLWLLLLLVAAFQAVHSYPAQETDYLEDAEKTTWDILKDTFGKLKDLYTEKGKEALAKLINKLKEKLCSAEDFEEDDQEQSIQLQIVQKLRELLKQLQMAKDAEKVKIQSQINDLKAKICDKLNGIEEEMSFFESDMEEDESNDGDEERFKWGGGILNVLKKAWKKMKPALKKAAKKGADLLKKNAVKVTPFECDDKTCKTCINLVFLGMSACLKATISREDKVTYFTIAGEINDSPQFEEKIKLGDVPRCVNAGSAIGKICIKGVEGKGKSSQGKAQVNFCLGFLAEQHNVGVKVCATYENKKFKIKLDPQLFAGGLDDSGDIVVANPKNDGTGVTLDADEFEID</sequence>
<comment type="caution">
    <text evidence="3">The sequence shown here is derived from an EMBL/GenBank/DDBJ whole genome shotgun (WGS) entry which is preliminary data.</text>
</comment>
<evidence type="ECO:0000256" key="2">
    <source>
        <dbReference type="SAM" id="SignalP"/>
    </source>
</evidence>
<dbReference type="Proteomes" id="UP001461498">
    <property type="component" value="Unassembled WGS sequence"/>
</dbReference>
<gene>
    <name evidence="3" type="ORF">O3M35_002834</name>
</gene>